<evidence type="ECO:0000259" key="4">
    <source>
        <dbReference type="Pfam" id="PF00149"/>
    </source>
</evidence>
<comment type="caution">
    <text evidence="5">The sequence shown here is derived from an EMBL/GenBank/DDBJ whole genome shotgun (WGS) entry which is preliminary data.</text>
</comment>
<dbReference type="PANTHER" id="PTHR31302">
    <property type="entry name" value="TRANSMEMBRANE PROTEIN WITH METALLOPHOSPHOESTERASE DOMAIN-RELATED"/>
    <property type="match status" value="1"/>
</dbReference>
<dbReference type="Gene3D" id="3.60.21.10">
    <property type="match status" value="1"/>
</dbReference>
<keyword evidence="2 5" id="KW-0378">Hydrolase</keyword>
<dbReference type="GO" id="GO:0046872">
    <property type="term" value="F:metal ion binding"/>
    <property type="evidence" value="ECO:0007669"/>
    <property type="project" value="UniProtKB-KW"/>
</dbReference>
<dbReference type="Pfam" id="PF00149">
    <property type="entry name" value="Metallophos"/>
    <property type="match status" value="1"/>
</dbReference>
<accession>A0A0G0RGS5</accession>
<evidence type="ECO:0000256" key="2">
    <source>
        <dbReference type="ARBA" id="ARBA00022801"/>
    </source>
</evidence>
<keyword evidence="3" id="KW-0812">Transmembrane</keyword>
<feature type="domain" description="Calcineurin-like phosphoesterase" evidence="4">
    <location>
        <begin position="46"/>
        <end position="217"/>
    </location>
</feature>
<organism evidence="5 6">
    <name type="scientific">Candidatus Wolfebacteria bacterium GW2011_GWC2_39_22</name>
    <dbReference type="NCBI Taxonomy" id="1619013"/>
    <lineage>
        <taxon>Bacteria</taxon>
        <taxon>Candidatus Wolfeibacteriota</taxon>
    </lineage>
</organism>
<dbReference type="InterPro" id="IPR004843">
    <property type="entry name" value="Calcineurin-like_PHP"/>
</dbReference>
<keyword evidence="3" id="KW-1133">Transmembrane helix</keyword>
<dbReference type="GO" id="GO:0008758">
    <property type="term" value="F:UDP-2,3-diacylglucosamine hydrolase activity"/>
    <property type="evidence" value="ECO:0007669"/>
    <property type="project" value="TreeGrafter"/>
</dbReference>
<evidence type="ECO:0000256" key="1">
    <source>
        <dbReference type="ARBA" id="ARBA00022723"/>
    </source>
</evidence>
<evidence type="ECO:0000313" key="5">
    <source>
        <dbReference type="EMBL" id="KKR12862.1"/>
    </source>
</evidence>
<dbReference type="AlphaFoldDB" id="A0A0G0RGS5"/>
<gene>
    <name evidence="5" type="ORF">UT41_C0001G0406</name>
</gene>
<evidence type="ECO:0000256" key="3">
    <source>
        <dbReference type="SAM" id="Phobius"/>
    </source>
</evidence>
<dbReference type="InterPro" id="IPR051158">
    <property type="entry name" value="Metallophosphoesterase_sf"/>
</dbReference>
<dbReference type="InterPro" id="IPR029052">
    <property type="entry name" value="Metallo-depent_PP-like"/>
</dbReference>
<feature type="transmembrane region" description="Helical" evidence="3">
    <location>
        <begin position="6"/>
        <end position="22"/>
    </location>
</feature>
<keyword evidence="3" id="KW-0472">Membrane</keyword>
<dbReference type="Proteomes" id="UP000034665">
    <property type="component" value="Unassembled WGS sequence"/>
</dbReference>
<dbReference type="PANTHER" id="PTHR31302:SF31">
    <property type="entry name" value="PHOSPHODIESTERASE YAEI"/>
    <property type="match status" value="1"/>
</dbReference>
<name>A0A0G0RGS5_9BACT</name>
<proteinExistence type="predicted"/>
<dbReference type="GO" id="GO:0009245">
    <property type="term" value="P:lipid A biosynthetic process"/>
    <property type="evidence" value="ECO:0007669"/>
    <property type="project" value="TreeGrafter"/>
</dbReference>
<dbReference type="SUPFAM" id="SSF56300">
    <property type="entry name" value="Metallo-dependent phosphatases"/>
    <property type="match status" value="1"/>
</dbReference>
<protein>
    <submittedName>
        <fullName evidence="5">Putative phosphohydrolase</fullName>
    </submittedName>
</protein>
<sequence length="284" mass="32208">MELALYFFVGLAGVLLGLFLYTQNKEIGVSDYAIGFETLPNAFNGFRIVQLSDLHNKRFGKQQRYLIDSIRQANPDIIVMTGDLVDGIFYHPEVTLELIRGLRDVAPMYCVSGNHEWKTGSYDTFKGQLITLGVSVLDNRVETIVRNDHMLAIVGIDDYSRYETKQSAKEIIHKELAQIWQPINEHAFKILLAHRPERFSDYMEYPFSLIFSGHAHGGQWNLPILGPLFAPGQGLFPRLVSGIHRRHGTSMVISRGIGNSGFAFQRLFNKPEVVVVTLKKEIKK</sequence>
<dbReference type="EMBL" id="LBWR01000001">
    <property type="protein sequence ID" value="KKR12862.1"/>
    <property type="molecule type" value="Genomic_DNA"/>
</dbReference>
<dbReference type="GO" id="GO:0016020">
    <property type="term" value="C:membrane"/>
    <property type="evidence" value="ECO:0007669"/>
    <property type="project" value="GOC"/>
</dbReference>
<reference evidence="5 6" key="1">
    <citation type="journal article" date="2015" name="Nature">
        <title>rRNA introns, odd ribosomes, and small enigmatic genomes across a large radiation of phyla.</title>
        <authorList>
            <person name="Brown C.T."/>
            <person name="Hug L.A."/>
            <person name="Thomas B.C."/>
            <person name="Sharon I."/>
            <person name="Castelle C.J."/>
            <person name="Singh A."/>
            <person name="Wilkins M.J."/>
            <person name="Williams K.H."/>
            <person name="Banfield J.F."/>
        </authorList>
    </citation>
    <scope>NUCLEOTIDE SEQUENCE [LARGE SCALE GENOMIC DNA]</scope>
</reference>
<evidence type="ECO:0000313" key="6">
    <source>
        <dbReference type="Proteomes" id="UP000034665"/>
    </source>
</evidence>
<keyword evidence="1" id="KW-0479">Metal-binding</keyword>
<dbReference type="PATRIC" id="fig|1619013.3.peg.420"/>